<dbReference type="AlphaFoldDB" id="A0A2A5J6U8"/>
<dbReference type="SMART" id="SM00327">
    <property type="entry name" value="VWA"/>
    <property type="match status" value="1"/>
</dbReference>
<accession>A0A8A9IC90</accession>
<dbReference type="InterPro" id="IPR002035">
    <property type="entry name" value="VWF_A"/>
</dbReference>
<protein>
    <submittedName>
        <fullName evidence="1">Uncharacterized protein</fullName>
    </submittedName>
</protein>
<dbReference type="Pfam" id="PF13531">
    <property type="entry name" value="SBP_bac_11"/>
    <property type="match status" value="1"/>
</dbReference>
<organism evidence="1 2">
    <name type="scientific">Rhodococcus qingshengii</name>
    <dbReference type="NCBI Taxonomy" id="334542"/>
    <lineage>
        <taxon>Bacteria</taxon>
        <taxon>Bacillati</taxon>
        <taxon>Actinomycetota</taxon>
        <taxon>Actinomycetes</taxon>
        <taxon>Mycobacteriales</taxon>
        <taxon>Nocardiaceae</taxon>
        <taxon>Rhodococcus</taxon>
        <taxon>Rhodococcus erythropolis group</taxon>
    </lineage>
</organism>
<dbReference type="Gene3D" id="3.40.50.410">
    <property type="entry name" value="von Willebrand factor, type A domain"/>
    <property type="match status" value="1"/>
</dbReference>
<evidence type="ECO:0000313" key="2">
    <source>
        <dbReference type="Proteomes" id="UP000230886"/>
    </source>
</evidence>
<dbReference type="SUPFAM" id="SSF53300">
    <property type="entry name" value="vWA-like"/>
    <property type="match status" value="1"/>
</dbReference>
<sequence length="551" mass="55670">MSSRHGYGAPPASMPRSVQVLIGLLAVVAVGGTAAFAVTFKSVSDKGELGASAVTAATATSCENPETVTVAADPSIASGLEAVAAAIPATELGCSSLSVTPQDPVLTVAAIADGSAPALWIPDSSEWLDKVSASGQEIRRISNSVASTPVVTVSAPGSEAPAAWTDVLGAPALHIGDPLTSAVSSAPIVAAFAEAQSRGGDLTSISAALVPVAQAQYGNLKETGSTGRIQTVDADGGTAVTTEQTFEAYLAAHADSRLTASVPSSGSVFMDYPMASVGADSSAAVDAGKLLAAALTSDTGRSVLAGLGFRGADQAPPVAGGVGKVGSLVPSDPTVVAKALARYEILSRPSRALAVVDVSGSMDYMQDGVTRMAATAQAGDIAIRMFPANAQLGLWAFSVDLGEGTDYRELEPVARMDATEGDTDHRSKLLSRIDSLSSIVGGGTGLYDSVLAAYRSMQQTYDPASINSVILLTDGANDDPSSISLQELLDTLTREQDPTRPVPIITIGVTDDADTDVLEQISALTGGNSHFAPTPADIPKVFVGAISGRAG</sequence>
<accession>A0A2A5J6U8</accession>
<evidence type="ECO:0000313" key="1">
    <source>
        <dbReference type="EMBL" id="PCK24701.1"/>
    </source>
</evidence>
<dbReference type="EMBL" id="NOVD01000025">
    <property type="protein sequence ID" value="PCK24701.1"/>
    <property type="molecule type" value="Genomic_DNA"/>
</dbReference>
<reference evidence="1 2" key="1">
    <citation type="submission" date="2017-07" db="EMBL/GenBank/DDBJ databases">
        <title>Draft sequence of Rhodococcus enclensis 23b-28.</title>
        <authorList>
            <person name="Besaury L."/>
            <person name="Sancelme M."/>
            <person name="Amato P."/>
            <person name="Lallement A."/>
            <person name="Delort A.-M."/>
        </authorList>
    </citation>
    <scope>NUCLEOTIDE SEQUENCE [LARGE SCALE GENOMIC DNA]</scope>
    <source>
        <strain evidence="1 2">23b-28</strain>
    </source>
</reference>
<gene>
    <name evidence="1" type="ORF">CHR55_24490</name>
</gene>
<comment type="caution">
    <text evidence="1">The sequence shown here is derived from an EMBL/GenBank/DDBJ whole genome shotgun (WGS) entry which is preliminary data.</text>
</comment>
<proteinExistence type="predicted"/>
<name>A0A2A5J6U8_RHOSG</name>
<dbReference type="RefSeq" id="WP_099698286.1">
    <property type="nucleotide sequence ID" value="NZ_AP026691.1"/>
</dbReference>
<dbReference type="InterPro" id="IPR036465">
    <property type="entry name" value="vWFA_dom_sf"/>
</dbReference>
<dbReference type="PROSITE" id="PS50234">
    <property type="entry name" value="VWFA"/>
    <property type="match status" value="1"/>
</dbReference>
<dbReference type="Pfam" id="PF00092">
    <property type="entry name" value="VWA"/>
    <property type="match status" value="1"/>
</dbReference>
<dbReference type="Proteomes" id="UP000230886">
    <property type="component" value="Unassembled WGS sequence"/>
</dbReference>